<feature type="transmembrane region" description="Helical" evidence="1">
    <location>
        <begin position="5"/>
        <end position="25"/>
    </location>
</feature>
<dbReference type="AlphaFoldDB" id="A0A0M1NIE1"/>
<evidence type="ECO:0000313" key="3">
    <source>
        <dbReference type="Proteomes" id="UP000036932"/>
    </source>
</evidence>
<keyword evidence="1" id="KW-0472">Membrane</keyword>
<protein>
    <submittedName>
        <fullName evidence="2">Uncharacterized protein</fullName>
    </submittedName>
</protein>
<dbReference type="OrthoDB" id="1905191at2"/>
<dbReference type="PATRIC" id="fig|1705565.3.peg.104"/>
<proteinExistence type="predicted"/>
<gene>
    <name evidence="2" type="ORF">AM231_20920</name>
</gene>
<dbReference type="EMBL" id="LIUT01000005">
    <property type="protein sequence ID" value="KOR82028.1"/>
    <property type="molecule type" value="Genomic_DNA"/>
</dbReference>
<evidence type="ECO:0000256" key="1">
    <source>
        <dbReference type="SAM" id="Phobius"/>
    </source>
</evidence>
<keyword evidence="1" id="KW-1133">Transmembrane helix</keyword>
<dbReference type="Proteomes" id="UP000036932">
    <property type="component" value="Unassembled WGS sequence"/>
</dbReference>
<evidence type="ECO:0000313" key="2">
    <source>
        <dbReference type="EMBL" id="KOR82028.1"/>
    </source>
</evidence>
<organism evidence="2 3">
    <name type="scientific">Paenibacillus solani</name>
    <dbReference type="NCBI Taxonomy" id="1705565"/>
    <lineage>
        <taxon>Bacteria</taxon>
        <taxon>Bacillati</taxon>
        <taxon>Bacillota</taxon>
        <taxon>Bacilli</taxon>
        <taxon>Bacillales</taxon>
        <taxon>Paenibacillaceae</taxon>
        <taxon>Paenibacillus</taxon>
    </lineage>
</organism>
<keyword evidence="1" id="KW-0812">Transmembrane</keyword>
<sequence>MSKKWVYIIAILLVTCSWIGNVWYYEANQLGRTAFLEHHVETREGDGQVFDLYYVEDKRAAKTLSSIHIEGYPNLIVTSHPQYAEYQRQYLGKMTVNLNKPSVQKEAISEPSAEPVLVQMITANYTDGTSEQVDIGEIYIWPAMYHEGAQDAISWTSSGSSSDNTGYTSAVVNRPVELTAFSSKLMGLVEAGDLQINADISGQVPGRSYQTPPSKAQIELSGKPIAEISLPLKINQGGSIRISHQFNMHGLEKSMGVYQFMLRTTFEEDGRHWYEDTIIPYQVWPMEKEMTEFVRKGRNGS</sequence>
<reference evidence="3" key="1">
    <citation type="submission" date="2015-08" db="EMBL/GenBank/DDBJ databases">
        <title>Genome sequencing project for genomic taxonomy and phylogenomics of Bacillus-like bacteria.</title>
        <authorList>
            <person name="Liu B."/>
            <person name="Wang J."/>
            <person name="Zhu Y."/>
            <person name="Liu G."/>
            <person name="Chen Q."/>
            <person name="Chen Z."/>
            <person name="Lan J."/>
            <person name="Che J."/>
            <person name="Ge C."/>
            <person name="Shi H."/>
            <person name="Pan Z."/>
            <person name="Liu X."/>
        </authorList>
    </citation>
    <scope>NUCLEOTIDE SEQUENCE [LARGE SCALE GENOMIC DNA]</scope>
    <source>
        <strain evidence="3">FJAT-22460</strain>
    </source>
</reference>
<name>A0A0M1NIE1_9BACL</name>
<dbReference type="RefSeq" id="WP_054404355.1">
    <property type="nucleotide sequence ID" value="NZ_LIUT01000005.1"/>
</dbReference>
<keyword evidence="3" id="KW-1185">Reference proteome</keyword>
<comment type="caution">
    <text evidence="2">The sequence shown here is derived from an EMBL/GenBank/DDBJ whole genome shotgun (WGS) entry which is preliminary data.</text>
</comment>
<accession>A0A0M1NIE1</accession>